<dbReference type="AlphaFoldDB" id="A0AAD7I249"/>
<accession>A0AAD7I249</accession>
<protein>
    <submittedName>
        <fullName evidence="1">Uncharacterized protein</fullName>
    </submittedName>
</protein>
<sequence length="122" mass="12635">MTQLFSVVERAPRPYISEMPSYLTTALALALVAISFSSSAAAVSCAVCAPSIFFEGLTRTLTSTRQDSGNAAQCNYDTPPIAGIAPACVYPNVNGILTVTNAGSACPLSVPVQQEAACPNFD</sequence>
<keyword evidence="2" id="KW-1185">Reference proteome</keyword>
<reference evidence="1" key="1">
    <citation type="submission" date="2023-03" db="EMBL/GenBank/DDBJ databases">
        <title>Massive genome expansion in bonnet fungi (Mycena s.s.) driven by repeated elements and novel gene families across ecological guilds.</title>
        <authorList>
            <consortium name="Lawrence Berkeley National Laboratory"/>
            <person name="Harder C.B."/>
            <person name="Miyauchi S."/>
            <person name="Viragh M."/>
            <person name="Kuo A."/>
            <person name="Thoen E."/>
            <person name="Andreopoulos B."/>
            <person name="Lu D."/>
            <person name="Skrede I."/>
            <person name="Drula E."/>
            <person name="Henrissat B."/>
            <person name="Morin E."/>
            <person name="Kohler A."/>
            <person name="Barry K."/>
            <person name="LaButti K."/>
            <person name="Morin E."/>
            <person name="Salamov A."/>
            <person name="Lipzen A."/>
            <person name="Mereny Z."/>
            <person name="Hegedus B."/>
            <person name="Baldrian P."/>
            <person name="Stursova M."/>
            <person name="Weitz H."/>
            <person name="Taylor A."/>
            <person name="Grigoriev I.V."/>
            <person name="Nagy L.G."/>
            <person name="Martin F."/>
            <person name="Kauserud H."/>
        </authorList>
    </citation>
    <scope>NUCLEOTIDE SEQUENCE</scope>
    <source>
        <strain evidence="1">CBHHK182m</strain>
    </source>
</reference>
<dbReference type="Proteomes" id="UP001215598">
    <property type="component" value="Unassembled WGS sequence"/>
</dbReference>
<comment type="caution">
    <text evidence="1">The sequence shown here is derived from an EMBL/GenBank/DDBJ whole genome shotgun (WGS) entry which is preliminary data.</text>
</comment>
<organism evidence="1 2">
    <name type="scientific">Mycena metata</name>
    <dbReference type="NCBI Taxonomy" id="1033252"/>
    <lineage>
        <taxon>Eukaryota</taxon>
        <taxon>Fungi</taxon>
        <taxon>Dikarya</taxon>
        <taxon>Basidiomycota</taxon>
        <taxon>Agaricomycotina</taxon>
        <taxon>Agaricomycetes</taxon>
        <taxon>Agaricomycetidae</taxon>
        <taxon>Agaricales</taxon>
        <taxon>Marasmiineae</taxon>
        <taxon>Mycenaceae</taxon>
        <taxon>Mycena</taxon>
    </lineage>
</organism>
<name>A0AAD7I249_9AGAR</name>
<evidence type="ECO:0000313" key="1">
    <source>
        <dbReference type="EMBL" id="KAJ7733321.1"/>
    </source>
</evidence>
<dbReference type="EMBL" id="JARKIB010000139">
    <property type="protein sequence ID" value="KAJ7733321.1"/>
    <property type="molecule type" value="Genomic_DNA"/>
</dbReference>
<evidence type="ECO:0000313" key="2">
    <source>
        <dbReference type="Proteomes" id="UP001215598"/>
    </source>
</evidence>
<gene>
    <name evidence="1" type="ORF">B0H16DRAFT_1732367</name>
</gene>
<proteinExistence type="predicted"/>